<evidence type="ECO:0000259" key="2">
    <source>
        <dbReference type="PROSITE" id="PS50943"/>
    </source>
</evidence>
<evidence type="ECO:0000313" key="4">
    <source>
        <dbReference type="Proteomes" id="UP001223886"/>
    </source>
</evidence>
<dbReference type="Pfam" id="PF01381">
    <property type="entry name" value="HTH_3"/>
    <property type="match status" value="1"/>
</dbReference>
<reference evidence="3 4" key="1">
    <citation type="submission" date="2023-07" db="EMBL/GenBank/DDBJ databases">
        <title>Genomic Encyclopedia of Type Strains, Phase IV (KMG-IV): sequencing the most valuable type-strain genomes for metagenomic binning, comparative biology and taxonomic classification.</title>
        <authorList>
            <person name="Goeker M."/>
        </authorList>
    </citation>
    <scope>NUCLEOTIDE SEQUENCE [LARGE SCALE GENOMIC DNA]</scope>
    <source>
        <strain evidence="3 4">DSM 25963</strain>
    </source>
</reference>
<name>A0ABT9M6R6_9THEO</name>
<dbReference type="Proteomes" id="UP001223886">
    <property type="component" value="Unassembled WGS sequence"/>
</dbReference>
<keyword evidence="4" id="KW-1185">Reference proteome</keyword>
<dbReference type="InterPro" id="IPR001387">
    <property type="entry name" value="Cro/C1-type_HTH"/>
</dbReference>
<keyword evidence="1" id="KW-0238">DNA-binding</keyword>
<dbReference type="SUPFAM" id="SSF47413">
    <property type="entry name" value="lambda repressor-like DNA-binding domains"/>
    <property type="match status" value="1"/>
</dbReference>
<comment type="caution">
    <text evidence="3">The sequence shown here is derived from an EMBL/GenBank/DDBJ whole genome shotgun (WGS) entry which is preliminary data.</text>
</comment>
<dbReference type="Gene3D" id="1.10.260.40">
    <property type="entry name" value="lambda repressor-like DNA-binding domains"/>
    <property type="match status" value="1"/>
</dbReference>
<dbReference type="PANTHER" id="PTHR46797:SF1">
    <property type="entry name" value="METHYLPHOSPHONATE SYNTHASE"/>
    <property type="match status" value="1"/>
</dbReference>
<gene>
    <name evidence="3" type="ORF">J2S24_002348</name>
</gene>
<organism evidence="3 4">
    <name type="scientific">Thermoanaerobacter pentosaceus</name>
    <dbReference type="NCBI Taxonomy" id="694059"/>
    <lineage>
        <taxon>Bacteria</taxon>
        <taxon>Bacillati</taxon>
        <taxon>Bacillota</taxon>
        <taxon>Clostridia</taxon>
        <taxon>Thermoanaerobacterales</taxon>
        <taxon>Thermoanaerobacteraceae</taxon>
        <taxon>Thermoanaerobacter</taxon>
    </lineage>
</organism>
<dbReference type="PROSITE" id="PS50943">
    <property type="entry name" value="HTH_CROC1"/>
    <property type="match status" value="1"/>
</dbReference>
<evidence type="ECO:0000313" key="3">
    <source>
        <dbReference type="EMBL" id="MDP9751828.1"/>
    </source>
</evidence>
<proteinExistence type="predicted"/>
<evidence type="ECO:0000256" key="1">
    <source>
        <dbReference type="ARBA" id="ARBA00023125"/>
    </source>
</evidence>
<protein>
    <submittedName>
        <fullName evidence="3">Transcriptional regulator with XRE-family HTH domain</fullName>
    </submittedName>
</protein>
<dbReference type="CDD" id="cd00093">
    <property type="entry name" value="HTH_XRE"/>
    <property type="match status" value="1"/>
</dbReference>
<dbReference type="InterPro" id="IPR050807">
    <property type="entry name" value="TransReg_Diox_bact_type"/>
</dbReference>
<accession>A0ABT9M6R6</accession>
<dbReference type="SMART" id="SM00530">
    <property type="entry name" value="HTH_XRE"/>
    <property type="match status" value="1"/>
</dbReference>
<dbReference type="EMBL" id="JAURUP010000035">
    <property type="protein sequence ID" value="MDP9751828.1"/>
    <property type="molecule type" value="Genomic_DNA"/>
</dbReference>
<dbReference type="RefSeq" id="WP_278428854.1">
    <property type="nucleotide sequence ID" value="NZ_JAURUP010000035.1"/>
</dbReference>
<dbReference type="PANTHER" id="PTHR46797">
    <property type="entry name" value="HTH-TYPE TRANSCRIPTIONAL REGULATOR"/>
    <property type="match status" value="1"/>
</dbReference>
<dbReference type="InterPro" id="IPR010982">
    <property type="entry name" value="Lambda_DNA-bd_dom_sf"/>
</dbReference>
<feature type="domain" description="HTH cro/C1-type" evidence="2">
    <location>
        <begin position="6"/>
        <end position="60"/>
    </location>
</feature>
<sequence length="81" mass="9344">MMVTKLEVIRRQLGLSQKELGYKINQSASTISQIERGFRKPWPKIRKQIAEVLGVAEEELFENDGTPKVTDEDFITVPVRR</sequence>